<comment type="catalytic activity">
    <reaction evidence="7">
        <text>succinate + ATP + CoA = succinyl-CoA + ADP + phosphate</text>
        <dbReference type="Rhea" id="RHEA:17661"/>
        <dbReference type="ChEBI" id="CHEBI:30031"/>
        <dbReference type="ChEBI" id="CHEBI:30616"/>
        <dbReference type="ChEBI" id="CHEBI:43474"/>
        <dbReference type="ChEBI" id="CHEBI:57287"/>
        <dbReference type="ChEBI" id="CHEBI:57292"/>
        <dbReference type="ChEBI" id="CHEBI:456216"/>
        <dbReference type="EC" id="6.2.1.5"/>
    </reaction>
</comment>
<keyword evidence="4 7" id="KW-0547">Nucleotide-binding</keyword>
<dbReference type="InterPro" id="IPR033847">
    <property type="entry name" value="Citrt_syn/SCS-alpha_CS"/>
</dbReference>
<dbReference type="FunFam" id="3.40.50.720:FF:000002">
    <property type="entry name" value="Succinate--CoA ligase [ADP-forming] subunit alpha"/>
    <property type="match status" value="1"/>
</dbReference>
<evidence type="ECO:0000256" key="4">
    <source>
        <dbReference type="ARBA" id="ARBA00022741"/>
    </source>
</evidence>
<dbReference type="PANTHER" id="PTHR11117:SF2">
    <property type="entry name" value="SUCCINATE--COA LIGASE [ADP_GDP-FORMING] SUBUNIT ALPHA, MITOCHONDRIAL"/>
    <property type="match status" value="1"/>
</dbReference>
<comment type="subcellular location">
    <subcellularLocation>
        <location evidence="7">Mitochondrion</location>
    </subcellularLocation>
</comment>
<dbReference type="GO" id="GO:0004776">
    <property type="term" value="F:succinate-CoA ligase (GDP-forming) activity"/>
    <property type="evidence" value="ECO:0007669"/>
    <property type="project" value="UniProtKB-EC"/>
</dbReference>
<evidence type="ECO:0000256" key="5">
    <source>
        <dbReference type="ARBA" id="ARBA00054246"/>
    </source>
</evidence>
<accession>A0A3L8SVK8</accession>
<comment type="pathway">
    <text evidence="1 7">Carbohydrate metabolism; tricarboxylic acid cycle; succinate from succinyl-CoA (ligase route): step 1/1.</text>
</comment>
<dbReference type="NCBIfam" id="TIGR01019">
    <property type="entry name" value="sucCoAalpha"/>
    <property type="match status" value="1"/>
</dbReference>
<feature type="binding site" evidence="7">
    <location>
        <begin position="151"/>
        <end position="153"/>
    </location>
    <ligand>
        <name>CoA</name>
        <dbReference type="ChEBI" id="CHEBI:57287"/>
    </ligand>
</feature>
<comment type="similarity">
    <text evidence="7 8">Belongs to the succinate/malate CoA ligase alpha subunit family.</text>
</comment>
<dbReference type="PANTHER" id="PTHR11117">
    <property type="entry name" value="SUCCINYL-COA LIGASE SUBUNIT ALPHA"/>
    <property type="match status" value="1"/>
</dbReference>
<dbReference type="Proteomes" id="UP000276834">
    <property type="component" value="Unassembled WGS sequence"/>
</dbReference>
<dbReference type="HAMAP" id="MF_01988">
    <property type="entry name" value="Succ_CoA_alpha"/>
    <property type="match status" value="1"/>
</dbReference>
<dbReference type="PROSITE" id="PS01216">
    <property type="entry name" value="SUCCINYL_COA_LIG_1"/>
    <property type="match status" value="1"/>
</dbReference>
<keyword evidence="11" id="KW-1185">Reference proteome</keyword>
<dbReference type="GO" id="GO:0006099">
    <property type="term" value="P:tricarboxylic acid cycle"/>
    <property type="evidence" value="ECO:0007669"/>
    <property type="project" value="UniProtKB-UniRule"/>
</dbReference>
<evidence type="ECO:0000313" key="10">
    <source>
        <dbReference type="EMBL" id="RLW09245.1"/>
    </source>
</evidence>
<dbReference type="InterPro" id="IPR016102">
    <property type="entry name" value="Succinyl-CoA_synth-like"/>
</dbReference>
<dbReference type="Gene3D" id="3.40.50.261">
    <property type="entry name" value="Succinyl-CoA synthetase domains"/>
    <property type="match status" value="1"/>
</dbReference>
<dbReference type="GO" id="GO:0009361">
    <property type="term" value="C:succinate-CoA ligase complex (ADP-forming)"/>
    <property type="evidence" value="ECO:0007669"/>
    <property type="project" value="TreeGrafter"/>
</dbReference>
<comment type="subunit">
    <text evidence="6 7">Heterodimer of an alpha and a beta subunit. Different beta subunits determine nucleotide specificity. Together with the ATP-specific beta subunit SUCLA2, forms an ADP-forming succinyl-CoA synthetase (A-SCS). Together with the GTP-specific beta subunit SUCLG2 forms a GDP-forming succinyl-CoA synthetase (G-SCS).</text>
</comment>
<feature type="binding site" evidence="7">
    <location>
        <position position="215"/>
    </location>
    <ligand>
        <name>substrate</name>
        <note>ligand shared with subunit beta</note>
    </ligand>
</feature>
<keyword evidence="7" id="KW-0496">Mitochondrion</keyword>
<dbReference type="SUPFAM" id="SSF51735">
    <property type="entry name" value="NAD(P)-binding Rossmann-fold domains"/>
    <property type="match status" value="1"/>
</dbReference>
<dbReference type="PROSITE" id="PS00399">
    <property type="entry name" value="SUCCINYL_COA_LIG_2"/>
    <property type="match status" value="1"/>
</dbReference>
<keyword evidence="2 7" id="KW-0816">Tricarboxylic acid cycle</keyword>
<dbReference type="OMA" id="VIICITE"/>
<dbReference type="FunFam" id="3.40.50.261:FF:000005">
    <property type="entry name" value="Succinate--CoA ligase [ADP-forming] subunit alpha, mitochondrial"/>
    <property type="match status" value="1"/>
</dbReference>
<evidence type="ECO:0000256" key="7">
    <source>
        <dbReference type="HAMAP-Rule" id="MF_03222"/>
    </source>
</evidence>
<dbReference type="GO" id="GO:0004775">
    <property type="term" value="F:succinate-CoA ligase (ADP-forming) activity"/>
    <property type="evidence" value="ECO:0007669"/>
    <property type="project" value="UniProtKB-UniRule"/>
</dbReference>
<feature type="domain" description="CoA-binding" evidence="9">
    <location>
        <begin position="59"/>
        <end position="155"/>
    </location>
</feature>
<feature type="active site" description="Tele-phosphohistidine intermediate" evidence="7">
    <location>
        <position position="307"/>
    </location>
</feature>
<dbReference type="STRING" id="44316.ENSEGOP00005001912"/>
<dbReference type="NCBIfam" id="NF004230">
    <property type="entry name" value="PRK05678.1"/>
    <property type="match status" value="1"/>
</dbReference>
<evidence type="ECO:0000256" key="6">
    <source>
        <dbReference type="ARBA" id="ARBA00061754"/>
    </source>
</evidence>
<proteinExistence type="inferred from homology"/>
<dbReference type="SMART" id="SM00881">
    <property type="entry name" value="CoA_binding"/>
    <property type="match status" value="1"/>
</dbReference>
<dbReference type="Pfam" id="PF02629">
    <property type="entry name" value="CoA_binding"/>
    <property type="match status" value="1"/>
</dbReference>
<evidence type="ECO:0000313" key="11">
    <source>
        <dbReference type="Proteomes" id="UP000276834"/>
    </source>
</evidence>
<name>A0A3L8SVK8_CHLGU</name>
<dbReference type="SUPFAM" id="SSF52210">
    <property type="entry name" value="Succinyl-CoA synthetase domains"/>
    <property type="match status" value="1"/>
</dbReference>
<dbReference type="InterPro" id="IPR036291">
    <property type="entry name" value="NAD(P)-bd_dom_sf"/>
</dbReference>
<reference evidence="10 11" key="1">
    <citation type="journal article" date="2018" name="Proc. R. Soc. B">
        <title>A non-coding region near Follistatin controls head colour polymorphism in the Gouldian finch.</title>
        <authorList>
            <person name="Toomey M.B."/>
            <person name="Marques C.I."/>
            <person name="Andrade P."/>
            <person name="Araujo P.M."/>
            <person name="Sabatino S."/>
            <person name="Gazda M.A."/>
            <person name="Afonso S."/>
            <person name="Lopes R.J."/>
            <person name="Corbo J.C."/>
            <person name="Carneiro M."/>
        </authorList>
    </citation>
    <scope>NUCLEOTIDE SEQUENCE [LARGE SCALE GENOMIC DNA]</scope>
    <source>
        <strain evidence="10">Red01</strain>
        <tissue evidence="10">Muscle</tissue>
    </source>
</reference>
<feature type="binding site" evidence="7">
    <location>
        <position position="98"/>
    </location>
    <ligand>
        <name>CoA</name>
        <dbReference type="ChEBI" id="CHEBI:57287"/>
    </ligand>
</feature>
<comment type="catalytic activity">
    <reaction evidence="7">
        <text>GTP + succinate + CoA = succinyl-CoA + GDP + phosphate</text>
        <dbReference type="Rhea" id="RHEA:22120"/>
        <dbReference type="ChEBI" id="CHEBI:30031"/>
        <dbReference type="ChEBI" id="CHEBI:37565"/>
        <dbReference type="ChEBI" id="CHEBI:43474"/>
        <dbReference type="ChEBI" id="CHEBI:57287"/>
        <dbReference type="ChEBI" id="CHEBI:57292"/>
        <dbReference type="ChEBI" id="CHEBI:58189"/>
        <dbReference type="EC" id="6.2.1.4"/>
    </reaction>
</comment>
<dbReference type="EMBL" id="QUSF01000005">
    <property type="protein sequence ID" value="RLW09245.1"/>
    <property type="molecule type" value="Genomic_DNA"/>
</dbReference>
<dbReference type="UniPathway" id="UPA00223">
    <property type="reaction ID" value="UER00999"/>
</dbReference>
<dbReference type="InterPro" id="IPR005811">
    <property type="entry name" value="SUCC_ACL_C"/>
</dbReference>
<dbReference type="Pfam" id="PF00549">
    <property type="entry name" value="Ligase_CoA"/>
    <property type="match status" value="1"/>
</dbReference>
<evidence type="ECO:0000256" key="2">
    <source>
        <dbReference type="ARBA" id="ARBA00022532"/>
    </source>
</evidence>
<dbReference type="AlphaFoldDB" id="A0A3L8SVK8"/>
<dbReference type="EC" id="6.2.1.5" evidence="7"/>
<sequence length="354" mass="37320">MSRCSPAAARLLGRFLRRPFSVSHCHSPGSLECSPHSLAGVQQNGVRHCSYTASRKNLYVNKNTKVICQGFTGKQGTFHSQQALEYGTNLVGGISPGKGGKTHLGLPVFNSVKEAKEQTGASATVIYVPPPFAAAAIHEAIDAEMPLVVCITEGIPQQDMVRVKHRLLRQNKTRLVGPNCPGVINPGECKIGIMPGHIHKKGRIGIVSRSGTLTYEAVHQTTQVGLGQSFCVGIGGDPFNGTNFIDCLDVFLKDPRTEGIILIGEIGGNAEEDAAAFLKENNAGPNAKPVVSFIAGLTAPPGRRMGHAGAIIAGGKGGAKEKIAALQSAGVVVSMSPAQLGSTIYKEFEKRKLL</sequence>
<evidence type="ECO:0000256" key="8">
    <source>
        <dbReference type="RuleBase" id="RU000677"/>
    </source>
</evidence>
<organism evidence="10 11">
    <name type="scientific">Chloebia gouldiae</name>
    <name type="common">Gouldian finch</name>
    <name type="synonym">Erythrura gouldiae</name>
    <dbReference type="NCBI Taxonomy" id="44316"/>
    <lineage>
        <taxon>Eukaryota</taxon>
        <taxon>Metazoa</taxon>
        <taxon>Chordata</taxon>
        <taxon>Craniata</taxon>
        <taxon>Vertebrata</taxon>
        <taxon>Euteleostomi</taxon>
        <taxon>Archelosauria</taxon>
        <taxon>Archosauria</taxon>
        <taxon>Dinosauria</taxon>
        <taxon>Saurischia</taxon>
        <taxon>Theropoda</taxon>
        <taxon>Coelurosauria</taxon>
        <taxon>Aves</taxon>
        <taxon>Neognathae</taxon>
        <taxon>Neoaves</taxon>
        <taxon>Telluraves</taxon>
        <taxon>Australaves</taxon>
        <taxon>Passeriformes</taxon>
        <taxon>Passeroidea</taxon>
        <taxon>Passeridae</taxon>
        <taxon>Chloebia</taxon>
    </lineage>
</organism>
<dbReference type="GO" id="GO:0005739">
    <property type="term" value="C:mitochondrion"/>
    <property type="evidence" value="ECO:0007669"/>
    <property type="project" value="UniProtKB-SubCell"/>
</dbReference>
<evidence type="ECO:0000256" key="1">
    <source>
        <dbReference type="ARBA" id="ARBA00005064"/>
    </source>
</evidence>
<protein>
    <recommendedName>
        <fullName evidence="7">Succinate--CoA ligase [ADP/GDP-forming] subunit alpha, mitochondrial</fullName>
        <ecNumber evidence="7">6.2.1.4</ecNumber>
        <ecNumber evidence="7">6.2.1.5</ecNumber>
    </recommendedName>
    <alternativeName>
        <fullName evidence="7">Succinyl-CoA synthetase subunit alpha</fullName>
        <shortName evidence="7">SCS-alpha</shortName>
    </alternativeName>
</protein>
<evidence type="ECO:0000256" key="3">
    <source>
        <dbReference type="ARBA" id="ARBA00022598"/>
    </source>
</evidence>
<dbReference type="PRINTS" id="PR01798">
    <property type="entry name" value="SCOASYNTHASE"/>
</dbReference>
<dbReference type="InterPro" id="IPR003781">
    <property type="entry name" value="CoA-bd"/>
</dbReference>
<dbReference type="GO" id="GO:0000166">
    <property type="term" value="F:nucleotide binding"/>
    <property type="evidence" value="ECO:0007669"/>
    <property type="project" value="UniProtKB-KW"/>
</dbReference>
<dbReference type="GO" id="GO:0045244">
    <property type="term" value="C:succinate-CoA ligase complex (GDP-forming)"/>
    <property type="evidence" value="ECO:0007669"/>
    <property type="project" value="UniProtKB-ARBA"/>
</dbReference>
<comment type="function">
    <text evidence="5 7">Succinyl-CoA synthetase functions in the citric acid cycle (TCA), coupling the hydrolysis of succinyl-CoA to the synthesis of either ATP or GTP and thus represents the only step of substrate-level phosphorylation in the TCA. The alpha subunit of the enzyme binds the substrates coenzyme A and phosphate, while succinate binding and specificity for either ATP or GTP is provided by different beta subunits.</text>
</comment>
<evidence type="ECO:0000259" key="9">
    <source>
        <dbReference type="SMART" id="SM00881"/>
    </source>
</evidence>
<dbReference type="EC" id="6.2.1.4" evidence="7"/>
<keyword evidence="3 7" id="KW-0436">Ligase</keyword>
<dbReference type="InterPro" id="IPR005810">
    <property type="entry name" value="CoA_lig_alpha"/>
</dbReference>
<gene>
    <name evidence="7" type="primary">SUCLG1</name>
    <name evidence="10" type="ORF">DV515_00003047</name>
</gene>
<dbReference type="InterPro" id="IPR017440">
    <property type="entry name" value="Cit_synth/succinyl-CoA_lig_AS"/>
</dbReference>
<comment type="caution">
    <text evidence="10">The sequence shown here is derived from an EMBL/GenBank/DDBJ whole genome shotgun (WGS) entry which is preliminary data.</text>
</comment>
<feature type="binding site" evidence="7">
    <location>
        <begin position="72"/>
        <end position="75"/>
    </location>
    <ligand>
        <name>CoA</name>
        <dbReference type="ChEBI" id="CHEBI:57287"/>
    </ligand>
</feature>
<dbReference type="Gene3D" id="3.40.50.720">
    <property type="entry name" value="NAD(P)-binding Rossmann-like Domain"/>
    <property type="match status" value="1"/>
</dbReference>
<dbReference type="OrthoDB" id="1664372at2759"/>